<dbReference type="Gene3D" id="3.30.1360.120">
    <property type="entry name" value="Probable tRNA modification gtpase trme, domain 1"/>
    <property type="match status" value="1"/>
</dbReference>
<sequence>MTDLIARSPAFGLTPVAYGATTLTEGPWQQLTALMPFAGQTARICTALQDAYGLNFPAPGRLTRAGHTTCVWTGRGQAFLVGSEPVQDLARYAAVTDQSDAWVTLDLTGEQAAEVLARLVPLDLSPRAFGADHAARTLLGHAAIQLHRLENGFRIRGFRSMARTIVHETADAMAAVAARAALD</sequence>
<dbReference type="RefSeq" id="WP_209362022.1">
    <property type="nucleotide sequence ID" value="NZ_JAGISH010000009.1"/>
</dbReference>
<comment type="caution">
    <text evidence="1">The sequence shown here is derived from an EMBL/GenBank/DDBJ whole genome shotgun (WGS) entry which is preliminary data.</text>
</comment>
<evidence type="ECO:0000313" key="2">
    <source>
        <dbReference type="Proteomes" id="UP000675940"/>
    </source>
</evidence>
<name>A0A940MWB9_9RHOB</name>
<protein>
    <submittedName>
        <fullName evidence="1">Sarcosine oxidase subunit gamma</fullName>
    </submittedName>
</protein>
<evidence type="ECO:0000313" key="1">
    <source>
        <dbReference type="EMBL" id="MBP0484064.1"/>
    </source>
</evidence>
<reference evidence="1" key="1">
    <citation type="submission" date="2021-03" db="EMBL/GenBank/DDBJ databases">
        <title>Sagittula salina sp. nov. strain M10.9X isolated from the marine waste.</title>
        <authorList>
            <person name="Satari L."/>
            <person name="Molina-Menor E."/>
            <person name="Vidal-Verdu A."/>
            <person name="Pascual J."/>
            <person name="Pereto J."/>
            <person name="Porcar M."/>
        </authorList>
    </citation>
    <scope>NUCLEOTIDE SEQUENCE</scope>
    <source>
        <strain evidence="1">M10.9X</strain>
    </source>
</reference>
<gene>
    <name evidence="1" type="ORF">J5474_16410</name>
</gene>
<dbReference type="AlphaFoldDB" id="A0A940MWB9"/>
<dbReference type="EMBL" id="JAGISH010000009">
    <property type="protein sequence ID" value="MBP0484064.1"/>
    <property type="molecule type" value="Genomic_DNA"/>
</dbReference>
<accession>A0A940MWB9</accession>
<dbReference type="Gene3D" id="3.30.70.1520">
    <property type="entry name" value="Heterotetrameric sarcosine oxidase"/>
    <property type="match status" value="1"/>
</dbReference>
<proteinExistence type="predicted"/>
<dbReference type="Proteomes" id="UP000675940">
    <property type="component" value="Unassembled WGS sequence"/>
</dbReference>
<keyword evidence="2" id="KW-1185">Reference proteome</keyword>
<organism evidence="1 2">
    <name type="scientific">Sagittula salina</name>
    <dbReference type="NCBI Taxonomy" id="2820268"/>
    <lineage>
        <taxon>Bacteria</taxon>
        <taxon>Pseudomonadati</taxon>
        <taxon>Pseudomonadota</taxon>
        <taxon>Alphaproteobacteria</taxon>
        <taxon>Rhodobacterales</taxon>
        <taxon>Roseobacteraceae</taxon>
        <taxon>Sagittula</taxon>
    </lineage>
</organism>
<dbReference type="InterPro" id="IPR027266">
    <property type="entry name" value="TrmE/GcvT-like"/>
</dbReference>
<dbReference type="SUPFAM" id="SSF103025">
    <property type="entry name" value="Folate-binding domain"/>
    <property type="match status" value="1"/>
</dbReference>